<dbReference type="CDD" id="cd02440">
    <property type="entry name" value="AdoMet_MTases"/>
    <property type="match status" value="1"/>
</dbReference>
<dbReference type="InterPro" id="IPR004557">
    <property type="entry name" value="PrmC-related"/>
</dbReference>
<organism evidence="6 7">
    <name type="scientific">Pseudonocardia broussonetiae</name>
    <dbReference type="NCBI Taxonomy" id="2736640"/>
    <lineage>
        <taxon>Bacteria</taxon>
        <taxon>Bacillati</taxon>
        <taxon>Actinomycetota</taxon>
        <taxon>Actinomycetes</taxon>
        <taxon>Pseudonocardiales</taxon>
        <taxon>Pseudonocardiaceae</taxon>
        <taxon>Pseudonocardia</taxon>
    </lineage>
</organism>
<keyword evidence="3 6" id="KW-0808">Transferase</keyword>
<feature type="domain" description="Methyltransferase small" evidence="5">
    <location>
        <begin position="7"/>
        <end position="106"/>
    </location>
</feature>
<dbReference type="Pfam" id="PF05175">
    <property type="entry name" value="MTS"/>
    <property type="match status" value="1"/>
</dbReference>
<dbReference type="GO" id="GO:0035657">
    <property type="term" value="C:eRF1 methyltransferase complex"/>
    <property type="evidence" value="ECO:0007669"/>
    <property type="project" value="TreeGrafter"/>
</dbReference>
<dbReference type="SUPFAM" id="SSF53335">
    <property type="entry name" value="S-adenosyl-L-methionine-dependent methyltransferases"/>
    <property type="match status" value="1"/>
</dbReference>
<dbReference type="GO" id="GO:0008757">
    <property type="term" value="F:S-adenosylmethionine-dependent methyltransferase activity"/>
    <property type="evidence" value="ECO:0007669"/>
    <property type="project" value="TreeGrafter"/>
</dbReference>
<keyword evidence="4" id="KW-0949">S-adenosyl-L-methionine</keyword>
<evidence type="ECO:0000313" key="6">
    <source>
        <dbReference type="EMBL" id="QJY48813.1"/>
    </source>
</evidence>
<sequence length="216" mass="22672">MMLNRAPGVYRAQSDTEVLIDVMQRGGYADGRHVLDVGTGSGAIALAAARAGAASVTAVDLSARSVAAARLNARLAGLDIDVRRGDLFAPLTGRRFDLVVSNPPYVPAVTDRLPRHSRARCWDAGVDGRTLIDRICAGAGDVLTPDGQILLVHSALCGTQATVDALGDAGFVPSVLARVTIPFGPVMRGRAAMLEERGLIAEGERFEELVVVSGMR</sequence>
<dbReference type="Proteomes" id="UP000505377">
    <property type="component" value="Chromosome"/>
</dbReference>
<gene>
    <name evidence="6" type="ORF">HOP40_26060</name>
</gene>
<proteinExistence type="inferred from homology"/>
<dbReference type="InterPro" id="IPR002052">
    <property type="entry name" value="DNA_methylase_N6_adenine_CS"/>
</dbReference>
<evidence type="ECO:0000256" key="1">
    <source>
        <dbReference type="ARBA" id="ARBA00006149"/>
    </source>
</evidence>
<dbReference type="NCBIfam" id="TIGR00537">
    <property type="entry name" value="hemK_rel_arch"/>
    <property type="match status" value="1"/>
</dbReference>
<evidence type="ECO:0000256" key="4">
    <source>
        <dbReference type="ARBA" id="ARBA00022691"/>
    </source>
</evidence>
<dbReference type="GO" id="GO:0008170">
    <property type="term" value="F:N-methyltransferase activity"/>
    <property type="evidence" value="ECO:0007669"/>
    <property type="project" value="UniProtKB-ARBA"/>
</dbReference>
<keyword evidence="7" id="KW-1185">Reference proteome</keyword>
<dbReference type="AlphaFoldDB" id="A0A6M6JNK4"/>
<dbReference type="GO" id="GO:0008276">
    <property type="term" value="F:protein methyltransferase activity"/>
    <property type="evidence" value="ECO:0007669"/>
    <property type="project" value="TreeGrafter"/>
</dbReference>
<dbReference type="KEGG" id="pbro:HOP40_26060"/>
<dbReference type="InterPro" id="IPR007848">
    <property type="entry name" value="Small_mtfrase_dom"/>
</dbReference>
<dbReference type="InterPro" id="IPR052190">
    <property type="entry name" value="Euk-Arch_PrmC-MTase"/>
</dbReference>
<dbReference type="GO" id="GO:0003676">
    <property type="term" value="F:nucleic acid binding"/>
    <property type="evidence" value="ECO:0007669"/>
    <property type="project" value="InterPro"/>
</dbReference>
<dbReference type="Gene3D" id="3.40.50.150">
    <property type="entry name" value="Vaccinia Virus protein VP39"/>
    <property type="match status" value="1"/>
</dbReference>
<dbReference type="PANTHER" id="PTHR45875:SF1">
    <property type="entry name" value="METHYLTRANSFERASE N6AMT1"/>
    <property type="match status" value="1"/>
</dbReference>
<accession>A0A6M6JNK4</accession>
<dbReference type="GO" id="GO:0032259">
    <property type="term" value="P:methylation"/>
    <property type="evidence" value="ECO:0007669"/>
    <property type="project" value="UniProtKB-KW"/>
</dbReference>
<dbReference type="EMBL" id="CP053564">
    <property type="protein sequence ID" value="QJY48813.1"/>
    <property type="molecule type" value="Genomic_DNA"/>
</dbReference>
<reference evidence="6 7" key="1">
    <citation type="submission" date="2020-05" db="EMBL/GenBank/DDBJ databases">
        <authorList>
            <person name="Mo P."/>
        </authorList>
    </citation>
    <scope>NUCLEOTIDE SEQUENCE [LARGE SCALE GENOMIC DNA]</scope>
    <source>
        <strain evidence="6 7">Gen01</strain>
    </source>
</reference>
<dbReference type="InterPro" id="IPR029063">
    <property type="entry name" value="SAM-dependent_MTases_sf"/>
</dbReference>
<name>A0A6M6JNK4_9PSEU</name>
<evidence type="ECO:0000256" key="3">
    <source>
        <dbReference type="ARBA" id="ARBA00022679"/>
    </source>
</evidence>
<dbReference type="PANTHER" id="PTHR45875">
    <property type="entry name" value="METHYLTRANSFERASE N6AMT1"/>
    <property type="match status" value="1"/>
</dbReference>
<evidence type="ECO:0000256" key="2">
    <source>
        <dbReference type="ARBA" id="ARBA00022603"/>
    </source>
</evidence>
<keyword evidence="2 6" id="KW-0489">Methyltransferase</keyword>
<dbReference type="PROSITE" id="PS00092">
    <property type="entry name" value="N6_MTASE"/>
    <property type="match status" value="1"/>
</dbReference>
<evidence type="ECO:0000259" key="5">
    <source>
        <dbReference type="Pfam" id="PF05175"/>
    </source>
</evidence>
<evidence type="ECO:0000313" key="7">
    <source>
        <dbReference type="Proteomes" id="UP000505377"/>
    </source>
</evidence>
<protein>
    <submittedName>
        <fullName evidence="6">Methyltransferase</fullName>
    </submittedName>
</protein>
<comment type="similarity">
    <text evidence="1">Belongs to the eukaryotic/archaeal PrmC-related family.</text>
</comment>